<evidence type="ECO:0000256" key="4">
    <source>
        <dbReference type="ARBA" id="ARBA00023239"/>
    </source>
</evidence>
<evidence type="ECO:0000256" key="3">
    <source>
        <dbReference type="ARBA" id="ARBA00013109"/>
    </source>
</evidence>
<dbReference type="RefSeq" id="WP_201634818.1">
    <property type="nucleotide sequence ID" value="NZ_JAEQNB010000003.1"/>
</dbReference>
<reference evidence="11 12" key="1">
    <citation type="submission" date="2021-01" db="EMBL/GenBank/DDBJ databases">
        <title>Tumebacillus sp. strain ITR2 16S ribosomal RNA gene Genome sequencing and assembly.</title>
        <authorList>
            <person name="Kang M."/>
        </authorList>
    </citation>
    <scope>NUCLEOTIDE SEQUENCE [LARGE SCALE GENOMIC DNA]</scope>
    <source>
        <strain evidence="11 12">ITR2</strain>
    </source>
</reference>
<evidence type="ECO:0000256" key="1">
    <source>
        <dbReference type="ARBA" id="ARBA00004772"/>
    </source>
</evidence>
<feature type="domain" description="Tetrapyrrole biosynthesis uroporphyrinogen III synthase" evidence="10">
    <location>
        <begin position="20"/>
        <end position="250"/>
    </location>
</feature>
<dbReference type="SUPFAM" id="SSF69618">
    <property type="entry name" value="HemD-like"/>
    <property type="match status" value="1"/>
</dbReference>
<evidence type="ECO:0000256" key="6">
    <source>
        <dbReference type="ARBA" id="ARBA00037589"/>
    </source>
</evidence>
<comment type="caution">
    <text evidence="11">The sequence shown here is derived from an EMBL/GenBank/DDBJ whole genome shotgun (WGS) entry which is preliminary data.</text>
</comment>
<evidence type="ECO:0000256" key="5">
    <source>
        <dbReference type="ARBA" id="ARBA00023244"/>
    </source>
</evidence>
<comment type="catalytic activity">
    <reaction evidence="8 9">
        <text>hydroxymethylbilane = uroporphyrinogen III + H2O</text>
        <dbReference type="Rhea" id="RHEA:18965"/>
        <dbReference type="ChEBI" id="CHEBI:15377"/>
        <dbReference type="ChEBI" id="CHEBI:57308"/>
        <dbReference type="ChEBI" id="CHEBI:57845"/>
        <dbReference type="EC" id="4.2.1.75"/>
    </reaction>
</comment>
<comment type="pathway">
    <text evidence="1 9">Porphyrin-containing compound metabolism; protoporphyrin-IX biosynthesis; coproporphyrinogen-III from 5-aminolevulinate: step 3/4.</text>
</comment>
<keyword evidence="5 9" id="KW-0627">Porphyrin biosynthesis</keyword>
<gene>
    <name evidence="11" type="ORF">JJB07_10720</name>
</gene>
<evidence type="ECO:0000256" key="2">
    <source>
        <dbReference type="ARBA" id="ARBA00008133"/>
    </source>
</evidence>
<dbReference type="Pfam" id="PF02602">
    <property type="entry name" value="HEM4"/>
    <property type="match status" value="1"/>
</dbReference>
<protein>
    <recommendedName>
        <fullName evidence="7 9">Uroporphyrinogen-III synthase</fullName>
        <ecNumber evidence="3 9">4.2.1.75</ecNumber>
    </recommendedName>
</protein>
<sequence length="259" mass="28353">MKPLQGKRVVVTRSRAQASELCRRIEDLGGSTYEFPVIRIEWPEDLRPLDAAIHSVETYDWVAFTSPNGVEMFFERLQSSGRTTQAMQSVKIAAVGPKTAALVEQQGLTVHALAGEFVGEGLANTLTTHTQAGQKILLPRANLARKQLPQALRNLGLHVTEVEAYRTLPVTEDASDLVKRLESKEIQAVTFTSSSTVTNFLNALKDYPIHDLLAGVTLAAIGPITADTVEKNGLTVDVMPADYTILGLVEALVRHLRRD</sequence>
<comment type="function">
    <text evidence="6 9">Catalyzes cyclization of the linear tetrapyrrole, hydroxymethylbilane, to the macrocyclic uroporphyrinogen III.</text>
</comment>
<dbReference type="InterPro" id="IPR036108">
    <property type="entry name" value="4pyrrol_syn_uPrphyn_synt_sf"/>
</dbReference>
<dbReference type="Gene3D" id="3.40.50.10090">
    <property type="match status" value="2"/>
</dbReference>
<comment type="similarity">
    <text evidence="2 9">Belongs to the uroporphyrinogen-III synthase family.</text>
</comment>
<dbReference type="Proteomes" id="UP000602284">
    <property type="component" value="Unassembled WGS sequence"/>
</dbReference>
<evidence type="ECO:0000313" key="11">
    <source>
        <dbReference type="EMBL" id="MBL0387124.1"/>
    </source>
</evidence>
<dbReference type="EMBL" id="JAEQNB010000003">
    <property type="protein sequence ID" value="MBL0387124.1"/>
    <property type="molecule type" value="Genomic_DNA"/>
</dbReference>
<evidence type="ECO:0000313" key="12">
    <source>
        <dbReference type="Proteomes" id="UP000602284"/>
    </source>
</evidence>
<accession>A0ABS1JAR4</accession>
<evidence type="ECO:0000256" key="9">
    <source>
        <dbReference type="RuleBase" id="RU366031"/>
    </source>
</evidence>
<proteinExistence type="inferred from homology"/>
<evidence type="ECO:0000259" key="10">
    <source>
        <dbReference type="Pfam" id="PF02602"/>
    </source>
</evidence>
<evidence type="ECO:0000256" key="7">
    <source>
        <dbReference type="ARBA" id="ARBA00040167"/>
    </source>
</evidence>
<dbReference type="CDD" id="cd06578">
    <property type="entry name" value="HemD"/>
    <property type="match status" value="1"/>
</dbReference>
<keyword evidence="12" id="KW-1185">Reference proteome</keyword>
<organism evidence="11 12">
    <name type="scientific">Tumebacillus amylolyticus</name>
    <dbReference type="NCBI Taxonomy" id="2801339"/>
    <lineage>
        <taxon>Bacteria</taxon>
        <taxon>Bacillati</taxon>
        <taxon>Bacillota</taxon>
        <taxon>Bacilli</taxon>
        <taxon>Bacillales</taxon>
        <taxon>Alicyclobacillaceae</taxon>
        <taxon>Tumebacillus</taxon>
    </lineage>
</organism>
<dbReference type="InterPro" id="IPR003754">
    <property type="entry name" value="4pyrrol_synth_uPrphyn_synth"/>
</dbReference>
<keyword evidence="4 9" id="KW-0456">Lyase</keyword>
<dbReference type="EC" id="4.2.1.75" evidence="3 9"/>
<evidence type="ECO:0000256" key="8">
    <source>
        <dbReference type="ARBA" id="ARBA00048617"/>
    </source>
</evidence>
<dbReference type="PANTHER" id="PTHR38042">
    <property type="entry name" value="UROPORPHYRINOGEN-III SYNTHASE, CHLOROPLASTIC"/>
    <property type="match status" value="1"/>
</dbReference>
<name>A0ABS1JAR4_9BACL</name>
<dbReference type="InterPro" id="IPR039793">
    <property type="entry name" value="UROS/Hem4"/>
</dbReference>
<dbReference type="PANTHER" id="PTHR38042:SF1">
    <property type="entry name" value="UROPORPHYRINOGEN-III SYNTHASE, CHLOROPLASTIC"/>
    <property type="match status" value="1"/>
</dbReference>